<reference evidence="7 8" key="1">
    <citation type="journal article" date="1994" name="Int. J. Syst. Bacteriol.">
        <title>Phylogenetic positions of novel aerobic, bacteriochlorophyll a-containing bacteria and description of Roseococcus thiosulfatophilus gen. nov., sp. nov., Erythromicrobium ramosum gen. nov., sp. nov., and Erythrobacter litoralis sp. nov.</title>
        <authorList>
            <person name="Yurkov V."/>
            <person name="Stackebrandt E."/>
            <person name="Holmes A."/>
            <person name="Fuerst J.A."/>
            <person name="Hugenholtz P."/>
            <person name="Golecki J."/>
            <person name="Gad'on N."/>
            <person name="Gorlenko V.M."/>
            <person name="Kompantseva E.I."/>
            <person name="Drews G."/>
        </authorList>
    </citation>
    <scope>NUCLEOTIDE SEQUENCE [LARGE SCALE GENOMIC DNA]</scope>
    <source>
        <strain evidence="7 8">KR-99</strain>
    </source>
</reference>
<evidence type="ECO:0000313" key="7">
    <source>
        <dbReference type="EMBL" id="MBA1375977.1"/>
    </source>
</evidence>
<evidence type="ECO:0000256" key="2">
    <source>
        <dbReference type="ARBA" id="ARBA00004613"/>
    </source>
</evidence>
<evidence type="ECO:0000256" key="3">
    <source>
        <dbReference type="ARBA" id="ARBA00018392"/>
    </source>
</evidence>
<name>A0A7V8RGH7_9SPHN</name>
<dbReference type="Proteomes" id="UP000589292">
    <property type="component" value="Unassembled WGS sequence"/>
</dbReference>
<gene>
    <name evidence="7" type="ORF">FG486_16665</name>
</gene>
<dbReference type="PROSITE" id="PS50035">
    <property type="entry name" value="PLD"/>
    <property type="match status" value="2"/>
</dbReference>
<dbReference type="SUPFAM" id="SSF56024">
    <property type="entry name" value="Phospholipase D/nuclease"/>
    <property type="match status" value="2"/>
</dbReference>
<dbReference type="Pfam" id="PF13091">
    <property type="entry name" value="PLDc_2"/>
    <property type="match status" value="2"/>
</dbReference>
<organism evidence="7 8">
    <name type="scientific">Sphingomonas ursincola</name>
    <dbReference type="NCBI Taxonomy" id="56361"/>
    <lineage>
        <taxon>Bacteria</taxon>
        <taxon>Pseudomonadati</taxon>
        <taxon>Pseudomonadota</taxon>
        <taxon>Alphaproteobacteria</taxon>
        <taxon>Sphingomonadales</taxon>
        <taxon>Sphingomonadaceae</taxon>
        <taxon>Sphingomonas</taxon>
    </lineage>
</organism>
<dbReference type="CDD" id="cd09111">
    <property type="entry name" value="PLDc_ymdC_like_1"/>
    <property type="match status" value="1"/>
</dbReference>
<dbReference type="Gene3D" id="3.30.870.10">
    <property type="entry name" value="Endonuclease Chain A"/>
    <property type="match status" value="2"/>
</dbReference>
<dbReference type="InterPro" id="IPR025202">
    <property type="entry name" value="PLD-like_dom"/>
</dbReference>
<comment type="function">
    <text evidence="1">Could be a virulence factor.</text>
</comment>
<dbReference type="EMBL" id="VDES01000003">
    <property type="protein sequence ID" value="MBA1375977.1"/>
    <property type="molecule type" value="Genomic_DNA"/>
</dbReference>
<accession>A0A7V8RGH7</accession>
<evidence type="ECO:0000256" key="1">
    <source>
        <dbReference type="ARBA" id="ARBA00003145"/>
    </source>
</evidence>
<dbReference type="AlphaFoldDB" id="A0A7V8RGH7"/>
<comment type="subcellular location">
    <subcellularLocation>
        <location evidence="2">Secreted</location>
    </subcellularLocation>
</comment>
<comment type="caution">
    <text evidence="7">The sequence shown here is derived from an EMBL/GenBank/DDBJ whole genome shotgun (WGS) entry which is preliminary data.</text>
</comment>
<dbReference type="RefSeq" id="WP_181268368.1">
    <property type="nucleotide sequence ID" value="NZ_BAAAGB010000001.1"/>
</dbReference>
<dbReference type="GO" id="GO:0030572">
    <property type="term" value="F:phosphatidyltransferase activity"/>
    <property type="evidence" value="ECO:0007669"/>
    <property type="project" value="UniProtKB-ARBA"/>
</dbReference>
<evidence type="ECO:0000256" key="4">
    <source>
        <dbReference type="ARBA" id="ARBA00022525"/>
    </source>
</evidence>
<dbReference type="SMART" id="SM00155">
    <property type="entry name" value="PLDc"/>
    <property type="match status" value="2"/>
</dbReference>
<dbReference type="PANTHER" id="PTHR21248">
    <property type="entry name" value="CARDIOLIPIN SYNTHASE"/>
    <property type="match status" value="1"/>
</dbReference>
<feature type="domain" description="PLD phosphodiesterase" evidence="6">
    <location>
        <begin position="409"/>
        <end position="436"/>
    </location>
</feature>
<keyword evidence="8" id="KW-1185">Reference proteome</keyword>
<dbReference type="GO" id="GO:0032049">
    <property type="term" value="P:cardiolipin biosynthetic process"/>
    <property type="evidence" value="ECO:0007669"/>
    <property type="project" value="UniProtKB-ARBA"/>
</dbReference>
<protein>
    <recommendedName>
        <fullName evidence="3">Phospholipase D</fullName>
    </recommendedName>
    <alternativeName>
        <fullName evidence="5">Choline phosphatase</fullName>
    </alternativeName>
</protein>
<proteinExistence type="predicted"/>
<sequence length="518" mass="56776">MSILGLIAGGLISAWLVLRLVFALPDRPADPAPVPPPDTPDSRIGRAIAGLEAAHPGLSGIQLLPDSLGSFAARVKLIRAADVCLNVQYYIWRDDVSGRLLLDELRQAADRGVAVRLLLDDNGIDDLDDELAALNTHANIEVRLFNPFTIRRPKALGYLLDFFRLNRRMHNKSLTADNQMTIIGGRNIGDMYFGAGDQPEFADLDVIAIGAIVPELAADFSRYWTSASSYPCELILPPAATGALKRLAGSAHALTLADLLAQDYAAAVDEMSYADPLTHGSLAYEWVPVTMLSDNPAKALGRKPRSPTPLGRIGEIIGQSQKQMGLVSAYFVPSKAGADMFVAMAARGVQLDVLTNALASTDVAVVHAGYARYRRRLLEAGVRLWEMRGENTAFPAKRSGVLGSLPRSSRTSLHAKTFTCDGARLFVGSFNFDPRSMHINTELGFLMESPALAQRLERIFGEPLRERAYEVQLEPDGAMIWLEASADGITIHRHDPETSLWRRMQVVLWQMMPIEWLL</sequence>
<evidence type="ECO:0000256" key="5">
    <source>
        <dbReference type="ARBA" id="ARBA00029594"/>
    </source>
</evidence>
<evidence type="ECO:0000259" key="6">
    <source>
        <dbReference type="PROSITE" id="PS50035"/>
    </source>
</evidence>
<feature type="domain" description="PLD phosphodiesterase" evidence="6">
    <location>
        <begin position="165"/>
        <end position="192"/>
    </location>
</feature>
<dbReference type="GO" id="GO:0005576">
    <property type="term" value="C:extracellular region"/>
    <property type="evidence" value="ECO:0007669"/>
    <property type="project" value="UniProtKB-SubCell"/>
</dbReference>
<dbReference type="PANTHER" id="PTHR21248:SF12">
    <property type="entry name" value="CARDIOLIPIN SYNTHASE C"/>
    <property type="match status" value="1"/>
</dbReference>
<keyword evidence="4" id="KW-0964">Secreted</keyword>
<dbReference type="CDD" id="cd09113">
    <property type="entry name" value="PLDc_ymdC_like_2"/>
    <property type="match status" value="1"/>
</dbReference>
<dbReference type="InterPro" id="IPR001736">
    <property type="entry name" value="PLipase_D/transphosphatidylase"/>
</dbReference>
<evidence type="ECO:0000313" key="8">
    <source>
        <dbReference type="Proteomes" id="UP000589292"/>
    </source>
</evidence>